<proteinExistence type="predicted"/>
<dbReference type="KEGG" id="cbot:ATE48_00115"/>
<evidence type="ECO:0000259" key="1">
    <source>
        <dbReference type="Pfam" id="PF19489"/>
    </source>
</evidence>
<feature type="domain" description="Transglycosylase SLT" evidence="1">
    <location>
        <begin position="7"/>
        <end position="189"/>
    </location>
</feature>
<dbReference type="InterPro" id="IPR023346">
    <property type="entry name" value="Lysozyme-like_dom_sf"/>
</dbReference>
<accession>A0A1B1AD04</accession>
<reference evidence="2 3" key="1">
    <citation type="submission" date="2015-11" db="EMBL/GenBank/DDBJ databases">
        <title>Whole-Genome Sequence of Candidatus Oderbacter manganicum from the National Park Lower Oder Valley, Germany.</title>
        <authorList>
            <person name="Braun B."/>
            <person name="Liere K."/>
            <person name="Szewzyk U."/>
        </authorList>
    </citation>
    <scope>NUCLEOTIDE SEQUENCE [LARGE SCALE GENOMIC DNA]</scope>
    <source>
        <strain evidence="2 3">OTSz_A_272</strain>
    </source>
</reference>
<name>A0A1B1AD04_9PROT</name>
<dbReference type="OrthoDB" id="9789144at2"/>
<organism evidence="2 3">
    <name type="scientific">Candidatus Viadribacter manganicus</name>
    <dbReference type="NCBI Taxonomy" id="1759059"/>
    <lineage>
        <taxon>Bacteria</taxon>
        <taxon>Pseudomonadati</taxon>
        <taxon>Pseudomonadota</taxon>
        <taxon>Alphaproteobacteria</taxon>
        <taxon>Hyphomonadales</taxon>
        <taxon>Hyphomonadaceae</taxon>
        <taxon>Candidatus Viadribacter</taxon>
    </lineage>
</organism>
<dbReference type="InParanoid" id="A0A1B1AD04"/>
<dbReference type="PROSITE" id="PS51257">
    <property type="entry name" value="PROKAR_LIPOPROTEIN"/>
    <property type="match status" value="1"/>
</dbReference>
<evidence type="ECO:0000313" key="3">
    <source>
        <dbReference type="Proteomes" id="UP000092498"/>
    </source>
</evidence>
<dbReference type="SUPFAM" id="SSF53955">
    <property type="entry name" value="Lysozyme-like"/>
    <property type="match status" value="1"/>
</dbReference>
<dbReference type="AlphaFoldDB" id="A0A1B1AD04"/>
<dbReference type="Pfam" id="PF19489">
    <property type="entry name" value="SLT_4"/>
    <property type="match status" value="1"/>
</dbReference>
<dbReference type="InterPro" id="IPR045795">
    <property type="entry name" value="SLT_4"/>
</dbReference>
<dbReference type="RefSeq" id="WP_066766486.1">
    <property type="nucleotide sequence ID" value="NZ_CP013244.1"/>
</dbReference>
<dbReference type="CDD" id="cd00442">
    <property type="entry name" value="Lyz-like"/>
    <property type="match status" value="1"/>
</dbReference>
<dbReference type="EMBL" id="CP013244">
    <property type="protein sequence ID" value="ANP44438.1"/>
    <property type="molecule type" value="Genomic_DNA"/>
</dbReference>
<dbReference type="Gene3D" id="1.10.530.10">
    <property type="match status" value="1"/>
</dbReference>
<sequence length="200" mass="22564">MHRRLFILGATASLGACVTNDPVDDPGDACEIFETQEGWWRSVKRAQRRWGAPPALQLAIMRQESGFDHNARPPRGRILFVFPGRRASSAHGYAQALRSTWEEYERARGDDGLDRNEFSDAADFVSWYTSISHSELDIAYSDARSHYLAYHEGRGGYRRGSYSGNSSLLAAAARVQSYHDTYAAQLDRCDGRLNRGWLPF</sequence>
<protein>
    <recommendedName>
        <fullName evidence="1">Transglycosylase SLT domain-containing protein</fullName>
    </recommendedName>
</protein>
<dbReference type="Proteomes" id="UP000092498">
    <property type="component" value="Chromosome"/>
</dbReference>
<gene>
    <name evidence="2" type="ORF">ATE48_00115</name>
</gene>
<evidence type="ECO:0000313" key="2">
    <source>
        <dbReference type="EMBL" id="ANP44438.1"/>
    </source>
</evidence>
<keyword evidence="3" id="KW-1185">Reference proteome</keyword>